<evidence type="ECO:0000256" key="1">
    <source>
        <dbReference type="SAM" id="Phobius"/>
    </source>
</evidence>
<dbReference type="InterPro" id="IPR018247">
    <property type="entry name" value="EF_Hand_1_Ca_BS"/>
</dbReference>
<accession>A0A5C5ZNK4</accession>
<protein>
    <recommendedName>
        <fullName evidence="2">Peptidase S1 domain-containing protein</fullName>
    </recommendedName>
</protein>
<dbReference type="InterPro" id="IPR001254">
    <property type="entry name" value="Trypsin_dom"/>
</dbReference>
<dbReference type="OrthoDB" id="9151625at2"/>
<dbReference type="Pfam" id="PF00089">
    <property type="entry name" value="Trypsin"/>
    <property type="match status" value="1"/>
</dbReference>
<dbReference type="EMBL" id="SJPQ01000002">
    <property type="protein sequence ID" value="TWT89094.1"/>
    <property type="molecule type" value="Genomic_DNA"/>
</dbReference>
<keyword evidence="1" id="KW-0472">Membrane</keyword>
<reference evidence="3 4" key="1">
    <citation type="submission" date="2019-02" db="EMBL/GenBank/DDBJ databases">
        <title>Deep-cultivation of Planctomycetes and their phenomic and genomic characterization uncovers novel biology.</title>
        <authorList>
            <person name="Wiegand S."/>
            <person name="Jogler M."/>
            <person name="Boedeker C."/>
            <person name="Pinto D."/>
            <person name="Vollmers J."/>
            <person name="Rivas-Marin E."/>
            <person name="Kohn T."/>
            <person name="Peeters S.H."/>
            <person name="Heuer A."/>
            <person name="Rast P."/>
            <person name="Oberbeckmann S."/>
            <person name="Bunk B."/>
            <person name="Jeske O."/>
            <person name="Meyerdierks A."/>
            <person name="Storesund J.E."/>
            <person name="Kallscheuer N."/>
            <person name="Luecker S."/>
            <person name="Lage O.M."/>
            <person name="Pohl T."/>
            <person name="Merkel B.J."/>
            <person name="Hornburger P."/>
            <person name="Mueller R.-W."/>
            <person name="Bruemmer F."/>
            <person name="Labrenz M."/>
            <person name="Spormann A.M."/>
            <person name="Op Den Camp H."/>
            <person name="Overmann J."/>
            <person name="Amann R."/>
            <person name="Jetten M.S.M."/>
            <person name="Mascher T."/>
            <person name="Medema M.H."/>
            <person name="Devos D.P."/>
            <person name="Kaster A.-K."/>
            <person name="Ovreas L."/>
            <person name="Rohde M."/>
            <person name="Galperin M.Y."/>
            <person name="Jogler C."/>
        </authorList>
    </citation>
    <scope>NUCLEOTIDE SEQUENCE [LARGE SCALE GENOMIC DNA]</scope>
    <source>
        <strain evidence="3 4">Mal64</strain>
    </source>
</reference>
<keyword evidence="1" id="KW-0812">Transmembrane</keyword>
<dbReference type="InterPro" id="IPR009003">
    <property type="entry name" value="Peptidase_S1_PA"/>
</dbReference>
<dbReference type="Proteomes" id="UP000315440">
    <property type="component" value="Unassembled WGS sequence"/>
</dbReference>
<organism evidence="3 4">
    <name type="scientific">Pseudobythopirellula maris</name>
    <dbReference type="NCBI Taxonomy" id="2527991"/>
    <lineage>
        <taxon>Bacteria</taxon>
        <taxon>Pseudomonadati</taxon>
        <taxon>Planctomycetota</taxon>
        <taxon>Planctomycetia</taxon>
        <taxon>Pirellulales</taxon>
        <taxon>Lacipirellulaceae</taxon>
        <taxon>Pseudobythopirellula</taxon>
    </lineage>
</organism>
<sequence length="649" mass="67488">MTQGAACADIYFQGVVRAGPIGSAAPPPLTPRAPAFARAPTVFTPQAPRRPMVRSRTSLATIWLAAWAIASAATPAHAIFWNNDPAFGVASSPGLTDRTQWFQNVYQINNQTNNTFGTTTLLNNEWAITVRHVVQNGGDYGAVAPADRVYVNVGGRRYYADEIFTPDGNSEMALIRLRGGVPGALDATATLNSDTSESGRVVHIGGYGYRGHIGTTGAGGSQSGSVHGLGSFRRAYNVATIPSNQIRIVADGESTLENFGLLEGTVGSGDSGGPMFGFFGSLRNGLDDPADWRLIGLTATGSGGSGGESWGGQSNYTRVSSYAGFLQSTLATADPAGPSTTAAWAVDSGDGFWDSAGDRLSFTGSADAPIAHAPFGPDGLGHTLDSVGDALTMTARLDTDQPLRQLQLRYGMFDDAEGTIGGVIEGGDAWNGYFAGNAIATRDEGVFEKGQSGGGVGAWWGRTGADTAVEVPDSATLATGSYLDAGFNYAPAGLYDLSLTYTRAAEGLQIDWSMLQVDDQGDPTGVYEHSGSAVDSTPASPTWNYNQLGLHLLTTGFEGSIVVDDVAVAFVAGGLPGDFNADGAVDAADFTVWRDGLGAQYTAADYTLWRDHYGETAAPPTPASTVPEPAAALTTLLAAGLIASRRTRR</sequence>
<comment type="caution">
    <text evidence="3">The sequence shown here is derived from an EMBL/GenBank/DDBJ whole genome shotgun (WGS) entry which is preliminary data.</text>
</comment>
<dbReference type="PROSITE" id="PS00135">
    <property type="entry name" value="TRYPSIN_SER"/>
    <property type="match status" value="1"/>
</dbReference>
<keyword evidence="1" id="KW-1133">Transmembrane helix</keyword>
<proteinExistence type="predicted"/>
<evidence type="ECO:0000313" key="3">
    <source>
        <dbReference type="EMBL" id="TWT89094.1"/>
    </source>
</evidence>
<dbReference type="GO" id="GO:0006508">
    <property type="term" value="P:proteolysis"/>
    <property type="evidence" value="ECO:0007669"/>
    <property type="project" value="InterPro"/>
</dbReference>
<dbReference type="Gene3D" id="2.40.10.10">
    <property type="entry name" value="Trypsin-like serine proteases"/>
    <property type="match status" value="1"/>
</dbReference>
<dbReference type="SUPFAM" id="SSF50494">
    <property type="entry name" value="Trypsin-like serine proteases"/>
    <property type="match status" value="1"/>
</dbReference>
<dbReference type="AlphaFoldDB" id="A0A5C5ZNK4"/>
<name>A0A5C5ZNK4_9BACT</name>
<evidence type="ECO:0000313" key="4">
    <source>
        <dbReference type="Proteomes" id="UP000315440"/>
    </source>
</evidence>
<keyword evidence="4" id="KW-1185">Reference proteome</keyword>
<feature type="domain" description="Peptidase S1" evidence="2">
    <location>
        <begin position="106"/>
        <end position="323"/>
    </location>
</feature>
<gene>
    <name evidence="3" type="ORF">Mal64_25860</name>
</gene>
<evidence type="ECO:0000259" key="2">
    <source>
        <dbReference type="Pfam" id="PF00089"/>
    </source>
</evidence>
<dbReference type="InterPro" id="IPR043504">
    <property type="entry name" value="Peptidase_S1_PA_chymotrypsin"/>
</dbReference>
<dbReference type="PROSITE" id="PS00018">
    <property type="entry name" value="EF_HAND_1"/>
    <property type="match status" value="1"/>
</dbReference>
<feature type="transmembrane region" description="Helical" evidence="1">
    <location>
        <begin position="59"/>
        <end position="81"/>
    </location>
</feature>
<dbReference type="InterPro" id="IPR033116">
    <property type="entry name" value="TRYPSIN_SER"/>
</dbReference>
<dbReference type="GO" id="GO:0004252">
    <property type="term" value="F:serine-type endopeptidase activity"/>
    <property type="evidence" value="ECO:0007669"/>
    <property type="project" value="InterPro"/>
</dbReference>